<dbReference type="Proteomes" id="UP000241462">
    <property type="component" value="Unassembled WGS sequence"/>
</dbReference>
<protein>
    <recommendedName>
        <fullName evidence="5">Chitin-binding type-1 domain-containing protein</fullName>
    </recommendedName>
</protein>
<comment type="caution">
    <text evidence="3">Lacks conserved residue(s) required for the propagation of feature annotation.</text>
</comment>
<keyword evidence="4" id="KW-0732">Signal</keyword>
<accession>A0A2T3A0C3</accession>
<name>A0A2T3A0C3_9PEZI</name>
<feature type="disulfide bond" evidence="3">
    <location>
        <begin position="191"/>
        <end position="205"/>
    </location>
</feature>
<feature type="disulfide bond" evidence="3">
    <location>
        <begin position="258"/>
        <end position="272"/>
    </location>
</feature>
<dbReference type="PANTHER" id="PTHR47849">
    <property type="entry name" value="CHITIN-BINDING LECTIN 1"/>
    <property type="match status" value="1"/>
</dbReference>
<dbReference type="InterPro" id="IPR001002">
    <property type="entry name" value="Chitin-bd_1"/>
</dbReference>
<dbReference type="InterPro" id="IPR036861">
    <property type="entry name" value="Endochitinase-like_sf"/>
</dbReference>
<evidence type="ECO:0000256" key="4">
    <source>
        <dbReference type="SAM" id="SignalP"/>
    </source>
</evidence>
<dbReference type="AlphaFoldDB" id="A0A2T3A0C3"/>
<evidence type="ECO:0000259" key="5">
    <source>
        <dbReference type="PROSITE" id="PS50941"/>
    </source>
</evidence>
<reference evidence="6 7" key="1">
    <citation type="journal article" date="2018" name="Mycol. Prog.">
        <title>Coniella lustricola, a new species from submerged detritus.</title>
        <authorList>
            <person name="Raudabaugh D.B."/>
            <person name="Iturriaga T."/>
            <person name="Carver A."/>
            <person name="Mondo S."/>
            <person name="Pangilinan J."/>
            <person name="Lipzen A."/>
            <person name="He G."/>
            <person name="Amirebrahimi M."/>
            <person name="Grigoriev I.V."/>
            <person name="Miller A.N."/>
        </authorList>
    </citation>
    <scope>NUCLEOTIDE SEQUENCE [LARGE SCALE GENOMIC DNA]</scope>
    <source>
        <strain evidence="6 7">B22-T-1</strain>
    </source>
</reference>
<dbReference type="EMBL" id="KZ678528">
    <property type="protein sequence ID" value="PSR80524.1"/>
    <property type="molecule type" value="Genomic_DNA"/>
</dbReference>
<keyword evidence="7" id="KW-1185">Reference proteome</keyword>
<evidence type="ECO:0000256" key="3">
    <source>
        <dbReference type="PROSITE-ProRule" id="PRU00261"/>
    </source>
</evidence>
<dbReference type="SUPFAM" id="SSF57016">
    <property type="entry name" value="Plant lectins/antimicrobial peptides"/>
    <property type="match status" value="3"/>
</dbReference>
<organism evidence="6 7">
    <name type="scientific">Coniella lustricola</name>
    <dbReference type="NCBI Taxonomy" id="2025994"/>
    <lineage>
        <taxon>Eukaryota</taxon>
        <taxon>Fungi</taxon>
        <taxon>Dikarya</taxon>
        <taxon>Ascomycota</taxon>
        <taxon>Pezizomycotina</taxon>
        <taxon>Sordariomycetes</taxon>
        <taxon>Sordariomycetidae</taxon>
        <taxon>Diaporthales</taxon>
        <taxon>Schizoparmaceae</taxon>
        <taxon>Coniella</taxon>
    </lineage>
</organism>
<gene>
    <name evidence="6" type="ORF">BD289DRAFT_440635</name>
</gene>
<dbReference type="GO" id="GO:0008061">
    <property type="term" value="F:chitin binding"/>
    <property type="evidence" value="ECO:0007669"/>
    <property type="project" value="UniProtKB-UniRule"/>
</dbReference>
<dbReference type="Pfam" id="PF00187">
    <property type="entry name" value="Chitin_bind_1"/>
    <property type="match status" value="1"/>
</dbReference>
<feature type="domain" description="Chitin-binding type-1" evidence="5">
    <location>
        <begin position="172"/>
        <end position="216"/>
    </location>
</feature>
<evidence type="ECO:0000313" key="6">
    <source>
        <dbReference type="EMBL" id="PSR80524.1"/>
    </source>
</evidence>
<dbReference type="OrthoDB" id="1193027at2759"/>
<keyword evidence="1 3" id="KW-0147">Chitin-binding</keyword>
<feature type="disulfide bond" evidence="3">
    <location>
        <begin position="138"/>
        <end position="152"/>
    </location>
</feature>
<keyword evidence="2 3" id="KW-1015">Disulfide bond</keyword>
<feature type="signal peptide" evidence="4">
    <location>
        <begin position="1"/>
        <end position="17"/>
    </location>
</feature>
<sequence length="300" mass="31176">MKYTALWLLAAASHACSEAIGLESLGLEPFHFQQAQRARQYHKISRRQDTDTASTCRLNYTTNIWMSCAGLLGEFNITVDYFEAMNPTIGINCTNFQPGATYCVSESLGTALPISSNGLCGSQQNWTNTCIGSIWGDCCGSGGYCGTGDDYCGQGNCQEGTCDGAPIPYSIDGLCGSQNDYVECPAKFGLCCSEFGFCGNGTDYCETGCQSGPCAATMTTTATSSAPTSTQAPGSVSADGTCGFTGGLVCTGSLFGDCCSAAGYCGDDEYYCLDILGCQTGYGSCNATGYLDSVSSSASK</sequence>
<dbReference type="PANTHER" id="PTHR47849:SF12">
    <property type="match status" value="1"/>
</dbReference>
<dbReference type="PROSITE" id="PS50941">
    <property type="entry name" value="CHIT_BIND_I_2"/>
    <property type="match status" value="3"/>
</dbReference>
<feature type="chain" id="PRO_5015567160" description="Chitin-binding type-1 domain-containing protein" evidence="4">
    <location>
        <begin position="18"/>
        <end position="300"/>
    </location>
</feature>
<evidence type="ECO:0000256" key="1">
    <source>
        <dbReference type="ARBA" id="ARBA00022669"/>
    </source>
</evidence>
<dbReference type="STRING" id="2025994.A0A2T3A0C3"/>
<feature type="domain" description="Chitin-binding type-1" evidence="5">
    <location>
        <begin position="117"/>
        <end position="164"/>
    </location>
</feature>
<evidence type="ECO:0000256" key="2">
    <source>
        <dbReference type="ARBA" id="ARBA00023157"/>
    </source>
</evidence>
<dbReference type="InParanoid" id="A0A2T3A0C3"/>
<evidence type="ECO:0000313" key="7">
    <source>
        <dbReference type="Proteomes" id="UP000241462"/>
    </source>
</evidence>
<dbReference type="SMART" id="SM00270">
    <property type="entry name" value="ChtBD1"/>
    <property type="match status" value="3"/>
</dbReference>
<proteinExistence type="predicted"/>
<dbReference type="InterPro" id="IPR036779">
    <property type="entry name" value="LysM_dom_sf"/>
</dbReference>
<dbReference type="Gene3D" id="3.30.60.10">
    <property type="entry name" value="Endochitinase-like"/>
    <property type="match status" value="3"/>
</dbReference>
<feature type="domain" description="Chitin-binding type-1" evidence="5">
    <location>
        <begin position="239"/>
        <end position="287"/>
    </location>
</feature>
<dbReference type="Gene3D" id="3.10.350.10">
    <property type="entry name" value="LysM domain"/>
    <property type="match status" value="1"/>
</dbReference>